<evidence type="ECO:0000313" key="1">
    <source>
        <dbReference type="EMBL" id="GAA0437293.1"/>
    </source>
</evidence>
<dbReference type="InterPro" id="IPR036895">
    <property type="entry name" value="Uracil-DNA_glycosylase-like_sf"/>
</dbReference>
<evidence type="ECO:0008006" key="3">
    <source>
        <dbReference type="Google" id="ProtNLM"/>
    </source>
</evidence>
<reference evidence="1 2" key="1">
    <citation type="journal article" date="2019" name="Int. J. Syst. Evol. Microbiol.">
        <title>The Global Catalogue of Microorganisms (GCM) 10K type strain sequencing project: providing services to taxonomists for standard genome sequencing and annotation.</title>
        <authorList>
            <consortium name="The Broad Institute Genomics Platform"/>
            <consortium name="The Broad Institute Genome Sequencing Center for Infectious Disease"/>
            <person name="Wu L."/>
            <person name="Ma J."/>
        </authorList>
    </citation>
    <scope>NUCLEOTIDE SEQUENCE [LARGE SCALE GENOMIC DNA]</scope>
    <source>
        <strain evidence="1 2">JCM 12149</strain>
    </source>
</reference>
<protein>
    <recommendedName>
        <fullName evidence="3">Uracil DNA glycosylase superfamily protein</fullName>
    </recommendedName>
</protein>
<accession>A0ABN0Z8B8</accession>
<dbReference type="RefSeq" id="WP_343751870.1">
    <property type="nucleotide sequence ID" value="NZ_BAAADM010000032.1"/>
</dbReference>
<comment type="caution">
    <text evidence="1">The sequence shown here is derived from an EMBL/GenBank/DDBJ whole genome shotgun (WGS) entry which is preliminary data.</text>
</comment>
<sequence>MLYTAIQHYLPYIRTLPIDQPLTKHNLLTAPLLMDNDGDTRMYYAPHNDTINLDAPIVIVGITPGWRQMKVAFEQLVSSLASGNTLETCLKETKQAAGFAGSMRNNLVHMLNECGIPDMLGLSNATDLFEGYRYLLHTTSVIKYPVFIKGKNYTGHQPPIHRCRLLQPYAWKTFPDELASIQPNALVIPLGKKVDETITGLAQEQKLPDHTYLTGFPHPSGANGHRVKQFGQRKQQLREQVQAWARGQT</sequence>
<dbReference type="SUPFAM" id="SSF52141">
    <property type="entry name" value="Uracil-DNA glycosylase-like"/>
    <property type="match status" value="1"/>
</dbReference>
<evidence type="ECO:0000313" key="2">
    <source>
        <dbReference type="Proteomes" id="UP001501459"/>
    </source>
</evidence>
<dbReference type="Proteomes" id="UP001501459">
    <property type="component" value="Unassembled WGS sequence"/>
</dbReference>
<gene>
    <name evidence="1" type="ORF">GCM10008983_12620</name>
</gene>
<keyword evidence="2" id="KW-1185">Reference proteome</keyword>
<dbReference type="Gene3D" id="3.40.470.10">
    <property type="entry name" value="Uracil-DNA glycosylase-like domain"/>
    <property type="match status" value="1"/>
</dbReference>
<organism evidence="1 2">
    <name type="scientific">Lentibacillus halophilus</name>
    <dbReference type="NCBI Taxonomy" id="295065"/>
    <lineage>
        <taxon>Bacteria</taxon>
        <taxon>Bacillati</taxon>
        <taxon>Bacillota</taxon>
        <taxon>Bacilli</taxon>
        <taxon>Bacillales</taxon>
        <taxon>Bacillaceae</taxon>
        <taxon>Lentibacillus</taxon>
    </lineage>
</organism>
<proteinExistence type="predicted"/>
<dbReference type="EMBL" id="BAAADM010000032">
    <property type="protein sequence ID" value="GAA0437293.1"/>
    <property type="molecule type" value="Genomic_DNA"/>
</dbReference>
<name>A0ABN0Z8B8_9BACI</name>